<feature type="domain" description="MATH" evidence="6">
    <location>
        <begin position="1"/>
        <end position="125"/>
    </location>
</feature>
<sequence length="375" mass="42749">MSPTSLIVRCLPWRILCMLRITGSHGISNQPVLPLGSQSVNNRVMGFFLQCNADSSSPSWHCHARARLTLVAQKVGCESLTKPIEHTFFFKENDWGFSCFLPWSEVTNPKRGFIIPLKRQIKPNLPSPNSQSLAIKTRDNADAEDETSENCSGEVDELDDNDYPGLERDMLILRVKLHADAPHGVDWDSKRFTGFVGLKNQGATCYMNSLLQALYFTNKLRRAVFMMPTESDNSITSVPLALQRVFYELQFGEKAGGTKKLTRSFGWETFDSFMQHDAQELCRVLMDNMENKMKGTRVEGTIPELFCGKMLSYIRCKHVPYESSREENFYDIQLKIKGNKDIYEAFDVSIFYGPSNNSAYLYIPHIIIFHMLDST</sequence>
<dbReference type="InterPro" id="IPR018200">
    <property type="entry name" value="USP_CS"/>
</dbReference>
<dbReference type="GO" id="GO:0005634">
    <property type="term" value="C:nucleus"/>
    <property type="evidence" value="ECO:0007669"/>
    <property type="project" value="TreeGrafter"/>
</dbReference>
<dbReference type="Pfam" id="PF22486">
    <property type="entry name" value="MATH_2"/>
    <property type="match status" value="1"/>
</dbReference>
<dbReference type="PANTHER" id="PTHR24006">
    <property type="entry name" value="UBIQUITIN CARBOXYL-TERMINAL HYDROLASE"/>
    <property type="match status" value="1"/>
</dbReference>
<dbReference type="PROSITE" id="PS50235">
    <property type="entry name" value="USP_3"/>
    <property type="match status" value="1"/>
</dbReference>
<dbReference type="InterPro" id="IPR001394">
    <property type="entry name" value="Peptidase_C19_UCH"/>
</dbReference>
<evidence type="ECO:0000259" key="7">
    <source>
        <dbReference type="PROSITE" id="PS50235"/>
    </source>
</evidence>
<feature type="domain" description="USP" evidence="7">
    <location>
        <begin position="196"/>
        <end position="375"/>
    </location>
</feature>
<evidence type="ECO:0000256" key="3">
    <source>
        <dbReference type="ARBA" id="ARBA00031508"/>
    </source>
</evidence>
<evidence type="ECO:0000256" key="5">
    <source>
        <dbReference type="SAM" id="SignalP"/>
    </source>
</evidence>
<evidence type="ECO:0000313" key="9">
    <source>
        <dbReference type="Proteomes" id="UP000784294"/>
    </source>
</evidence>
<dbReference type="InterPro" id="IPR002083">
    <property type="entry name" value="MATH/TRAF_dom"/>
</dbReference>
<comment type="caution">
    <text evidence="8">The sequence shown here is derived from an EMBL/GenBank/DDBJ whole genome shotgun (WGS) entry which is preliminary data.</text>
</comment>
<dbReference type="GO" id="GO:0005829">
    <property type="term" value="C:cytosol"/>
    <property type="evidence" value="ECO:0007669"/>
    <property type="project" value="TreeGrafter"/>
</dbReference>
<evidence type="ECO:0000259" key="6">
    <source>
        <dbReference type="PROSITE" id="PS50144"/>
    </source>
</evidence>
<dbReference type="GO" id="GO:0031647">
    <property type="term" value="P:regulation of protein stability"/>
    <property type="evidence" value="ECO:0007669"/>
    <property type="project" value="TreeGrafter"/>
</dbReference>
<dbReference type="SUPFAM" id="SSF54001">
    <property type="entry name" value="Cysteine proteinases"/>
    <property type="match status" value="1"/>
</dbReference>
<dbReference type="Pfam" id="PF00443">
    <property type="entry name" value="UCH"/>
    <property type="match status" value="1"/>
</dbReference>
<proteinExistence type="predicted"/>
<feature type="chain" id="PRO_5018645706" description="Ubiquitin carboxyl-terminal hydrolase 7" evidence="5">
    <location>
        <begin position="27"/>
        <end position="375"/>
    </location>
</feature>
<dbReference type="InterPro" id="IPR008974">
    <property type="entry name" value="TRAF-like"/>
</dbReference>
<keyword evidence="9" id="KW-1185">Reference proteome</keyword>
<gene>
    <name evidence="8" type="ORF">PXEA_LOCUS22232</name>
</gene>
<dbReference type="Gene3D" id="2.60.210.10">
    <property type="entry name" value="Apoptosis, Tumor Necrosis Factor Receptor Associated Protein 2, Chain A"/>
    <property type="match status" value="1"/>
</dbReference>
<name>A0A3S5AGQ6_9PLAT</name>
<dbReference type="OrthoDB" id="289038at2759"/>
<dbReference type="SUPFAM" id="SSF49599">
    <property type="entry name" value="TRAF domain-like"/>
    <property type="match status" value="1"/>
</dbReference>
<evidence type="ECO:0000313" key="8">
    <source>
        <dbReference type="EMBL" id="VEL28792.1"/>
    </source>
</evidence>
<dbReference type="GO" id="GO:0016579">
    <property type="term" value="P:protein deubiquitination"/>
    <property type="evidence" value="ECO:0007669"/>
    <property type="project" value="InterPro"/>
</dbReference>
<accession>A0A3S5AGQ6</accession>
<reference evidence="8" key="1">
    <citation type="submission" date="2018-11" db="EMBL/GenBank/DDBJ databases">
        <authorList>
            <consortium name="Pathogen Informatics"/>
        </authorList>
    </citation>
    <scope>NUCLEOTIDE SEQUENCE</scope>
</reference>
<feature type="signal peptide" evidence="5">
    <location>
        <begin position="1"/>
        <end position="26"/>
    </location>
</feature>
<dbReference type="PROSITE" id="PS00972">
    <property type="entry name" value="USP_1"/>
    <property type="match status" value="1"/>
</dbReference>
<feature type="compositionally biased region" description="Acidic residues" evidence="4">
    <location>
        <begin position="142"/>
        <end position="161"/>
    </location>
</feature>
<dbReference type="EMBL" id="CAAALY010097849">
    <property type="protein sequence ID" value="VEL28792.1"/>
    <property type="molecule type" value="Genomic_DNA"/>
</dbReference>
<keyword evidence="5" id="KW-0732">Signal</keyword>
<dbReference type="PROSITE" id="PS50144">
    <property type="entry name" value="MATH"/>
    <property type="match status" value="1"/>
</dbReference>
<dbReference type="AlphaFoldDB" id="A0A3S5AGQ6"/>
<dbReference type="Gene3D" id="3.90.70.10">
    <property type="entry name" value="Cysteine proteinases"/>
    <property type="match status" value="1"/>
</dbReference>
<protein>
    <recommendedName>
        <fullName evidence="1">Ubiquitin carboxyl-terminal hydrolase 7</fullName>
    </recommendedName>
    <alternativeName>
        <fullName evidence="3">Ubiquitin thioesterase 7</fullName>
    </alternativeName>
    <alternativeName>
        <fullName evidence="2">Ubiquitin-specific-processing protease 7</fullName>
    </alternativeName>
</protein>
<dbReference type="InterPro" id="IPR028889">
    <property type="entry name" value="USP"/>
</dbReference>
<dbReference type="InterPro" id="IPR050164">
    <property type="entry name" value="Peptidase_C19"/>
</dbReference>
<feature type="region of interest" description="Disordered" evidence="4">
    <location>
        <begin position="126"/>
        <end position="161"/>
    </location>
</feature>
<evidence type="ECO:0000256" key="4">
    <source>
        <dbReference type="SAM" id="MobiDB-lite"/>
    </source>
</evidence>
<dbReference type="Proteomes" id="UP000784294">
    <property type="component" value="Unassembled WGS sequence"/>
</dbReference>
<dbReference type="InterPro" id="IPR038765">
    <property type="entry name" value="Papain-like_cys_pep_sf"/>
</dbReference>
<dbReference type="PANTHER" id="PTHR24006:SF644">
    <property type="entry name" value="UBIQUITIN CARBOXYL-TERMINAL HYDROLASE 7"/>
    <property type="match status" value="1"/>
</dbReference>
<evidence type="ECO:0000256" key="2">
    <source>
        <dbReference type="ARBA" id="ARBA00031500"/>
    </source>
</evidence>
<evidence type="ECO:0000256" key="1">
    <source>
        <dbReference type="ARBA" id="ARBA00021393"/>
    </source>
</evidence>
<dbReference type="GO" id="GO:0004843">
    <property type="term" value="F:cysteine-type deubiquitinase activity"/>
    <property type="evidence" value="ECO:0007669"/>
    <property type="project" value="InterPro"/>
</dbReference>
<organism evidence="8 9">
    <name type="scientific">Protopolystoma xenopodis</name>
    <dbReference type="NCBI Taxonomy" id="117903"/>
    <lineage>
        <taxon>Eukaryota</taxon>
        <taxon>Metazoa</taxon>
        <taxon>Spiralia</taxon>
        <taxon>Lophotrochozoa</taxon>
        <taxon>Platyhelminthes</taxon>
        <taxon>Monogenea</taxon>
        <taxon>Polyopisthocotylea</taxon>
        <taxon>Polystomatidea</taxon>
        <taxon>Polystomatidae</taxon>
        <taxon>Protopolystoma</taxon>
    </lineage>
</organism>